<evidence type="ECO:0000256" key="2">
    <source>
        <dbReference type="SAM" id="SignalP"/>
    </source>
</evidence>
<keyword evidence="1" id="KW-1133">Transmembrane helix</keyword>
<keyword evidence="2" id="KW-0732">Signal</keyword>
<dbReference type="AlphaFoldDB" id="A0AAU8GBC6"/>
<organism evidence="3">
    <name type="scientific">Dehalogenimonas sp. 4OHTPN</name>
    <dbReference type="NCBI Taxonomy" id="3166643"/>
    <lineage>
        <taxon>Bacteria</taxon>
        <taxon>Bacillati</taxon>
        <taxon>Chloroflexota</taxon>
        <taxon>Dehalococcoidia</taxon>
        <taxon>Dehalococcoidales</taxon>
        <taxon>Dehalococcoidaceae</taxon>
        <taxon>Dehalogenimonas</taxon>
    </lineage>
</organism>
<evidence type="ECO:0000256" key="1">
    <source>
        <dbReference type="SAM" id="Phobius"/>
    </source>
</evidence>
<feature type="transmembrane region" description="Helical" evidence="1">
    <location>
        <begin position="144"/>
        <end position="167"/>
    </location>
</feature>
<dbReference type="RefSeq" id="WP_353714623.1">
    <property type="nucleotide sequence ID" value="NZ_CP159307.1"/>
</dbReference>
<dbReference type="EMBL" id="CP159307">
    <property type="protein sequence ID" value="XCH33382.1"/>
    <property type="molecule type" value="Genomic_DNA"/>
</dbReference>
<reference evidence="3" key="1">
    <citation type="submission" date="2024-06" db="EMBL/GenBank/DDBJ databases">
        <title>A Novel Isolate, Dehalogenimonas sp. Strain 4OHTPN, Dechlorinates Aromatic 4 Hydroxy chlorothalonil by a Novel Reductive Dehalogenase.</title>
        <authorList>
            <person name="Liu G."/>
        </authorList>
    </citation>
    <scope>NUCLEOTIDE SEQUENCE</scope>
    <source>
        <strain evidence="3">4OHTPN</strain>
    </source>
</reference>
<protein>
    <submittedName>
        <fullName evidence="3">Uncharacterized protein</fullName>
    </submittedName>
</protein>
<proteinExistence type="predicted"/>
<keyword evidence="1" id="KW-0812">Transmembrane</keyword>
<feature type="signal peptide" evidence="2">
    <location>
        <begin position="1"/>
        <end position="22"/>
    </location>
</feature>
<sequence length="174" mass="19462">MKLCKFFPLVLILSLSFLPACLQQTPVLPVSYFPVRHEPGPSLLLLNYGRLVLDDGLLRLKESSSDRSHLLIWPHDYSYRVAGSRVEILDAEGVVVAKSGQYLRIGGGPAFSVSYYTGEEPPVPLPGPYWALASIEQRWPWDSVALLELFALICMAVILTLIALDLIRLRRSKI</sequence>
<keyword evidence="1" id="KW-0472">Membrane</keyword>
<name>A0AAU8GBC6_9CHLR</name>
<accession>A0AAU8GBC6</accession>
<gene>
    <name evidence="3" type="ORF">ABV300_00465</name>
</gene>
<evidence type="ECO:0000313" key="3">
    <source>
        <dbReference type="EMBL" id="XCH33382.1"/>
    </source>
</evidence>
<feature type="chain" id="PRO_5043493452" evidence="2">
    <location>
        <begin position="23"/>
        <end position="174"/>
    </location>
</feature>